<dbReference type="CDD" id="cd00051">
    <property type="entry name" value="EFh"/>
    <property type="match status" value="1"/>
</dbReference>
<gene>
    <name evidence="6" type="ORF">C0Q70_10591</name>
</gene>
<dbReference type="GO" id="GO:0005509">
    <property type="term" value="F:calcium ion binding"/>
    <property type="evidence" value="ECO:0007669"/>
    <property type="project" value="InterPro"/>
</dbReference>
<feature type="domain" description="EF-hand" evidence="5">
    <location>
        <begin position="237"/>
        <end position="272"/>
    </location>
</feature>
<sequence length="312" mass="36104">MSAQKESIRTLQSGERENSTASSAKLSSSGKRRMKKDLERMAHAREEEQLLKREIRMKEVSEALAALHERKRQEGVTLTPDVKASREVIRTIMRDEERLALSKEQEALQQETDKIRMEVDRKYGLARHKKYPDLLTLTERFYHDDIPEDDGIPEEVRRELTREEIKDLKMVFDMFDVRSRGYITASDVKRAASMLGFKAKKKVFKEMIGEVSDDKKMKVTFVNFLQLVVKGQGPGPDPFEEIVQCFRMLDTDQKGYITADDIRVAAEAQKIPLSNRAIREMIEEADVTGDRTVTQDEFLHIMLQCTLFRTVL</sequence>
<dbReference type="STRING" id="400727.A0A2T7P3M6"/>
<feature type="compositionally biased region" description="Polar residues" evidence="4">
    <location>
        <begin position="1"/>
        <end position="13"/>
    </location>
</feature>
<organism evidence="6 7">
    <name type="scientific">Pomacea canaliculata</name>
    <name type="common">Golden apple snail</name>
    <dbReference type="NCBI Taxonomy" id="400727"/>
    <lineage>
        <taxon>Eukaryota</taxon>
        <taxon>Metazoa</taxon>
        <taxon>Spiralia</taxon>
        <taxon>Lophotrochozoa</taxon>
        <taxon>Mollusca</taxon>
        <taxon>Gastropoda</taxon>
        <taxon>Caenogastropoda</taxon>
        <taxon>Architaenioglossa</taxon>
        <taxon>Ampullarioidea</taxon>
        <taxon>Ampullariidae</taxon>
        <taxon>Pomacea</taxon>
    </lineage>
</organism>
<dbReference type="InterPro" id="IPR011992">
    <property type="entry name" value="EF-hand-dom_pair"/>
</dbReference>
<dbReference type="SMART" id="SM00054">
    <property type="entry name" value="EFh"/>
    <property type="match status" value="4"/>
</dbReference>
<dbReference type="AlphaFoldDB" id="A0A2T7P3M6"/>
<evidence type="ECO:0000256" key="3">
    <source>
        <dbReference type="ARBA" id="ARBA00023179"/>
    </source>
</evidence>
<dbReference type="SUPFAM" id="SSF47473">
    <property type="entry name" value="EF-hand"/>
    <property type="match status" value="1"/>
</dbReference>
<feature type="region of interest" description="Disordered" evidence="4">
    <location>
        <begin position="1"/>
        <end position="38"/>
    </location>
</feature>
<dbReference type="EMBL" id="PZQS01000006">
    <property type="protein sequence ID" value="PVD28011.1"/>
    <property type="molecule type" value="Genomic_DNA"/>
</dbReference>
<accession>A0A2T7P3M6</accession>
<comment type="caution">
    <text evidence="6">The sequence shown here is derived from an EMBL/GenBank/DDBJ whole genome shotgun (WGS) entry which is preliminary data.</text>
</comment>
<dbReference type="FunFam" id="1.10.238.10:FF:000001">
    <property type="entry name" value="Calmodulin 1"/>
    <property type="match status" value="1"/>
</dbReference>
<evidence type="ECO:0000256" key="1">
    <source>
        <dbReference type="ARBA" id="ARBA00022737"/>
    </source>
</evidence>
<protein>
    <recommendedName>
        <fullName evidence="5">EF-hand domain-containing protein</fullName>
    </recommendedName>
</protein>
<proteinExistence type="predicted"/>
<name>A0A2T7P3M6_POMCA</name>
<feature type="compositionally biased region" description="Low complexity" evidence="4">
    <location>
        <begin position="19"/>
        <end position="29"/>
    </location>
</feature>
<evidence type="ECO:0000256" key="2">
    <source>
        <dbReference type="ARBA" id="ARBA00022837"/>
    </source>
</evidence>
<evidence type="ECO:0000313" key="6">
    <source>
        <dbReference type="EMBL" id="PVD28011.1"/>
    </source>
</evidence>
<dbReference type="OMA" id="QCFRILD"/>
<feature type="domain" description="EF-hand" evidence="5">
    <location>
        <begin position="163"/>
        <end position="198"/>
    </location>
</feature>
<dbReference type="Proteomes" id="UP000245119">
    <property type="component" value="Linkage Group LG6"/>
</dbReference>
<reference evidence="6 7" key="1">
    <citation type="submission" date="2018-04" db="EMBL/GenBank/DDBJ databases">
        <title>The genome of golden apple snail Pomacea canaliculata provides insight into stress tolerance and invasive adaptation.</title>
        <authorList>
            <person name="Liu C."/>
            <person name="Liu B."/>
            <person name="Ren Y."/>
            <person name="Zhang Y."/>
            <person name="Wang H."/>
            <person name="Li S."/>
            <person name="Jiang F."/>
            <person name="Yin L."/>
            <person name="Zhang G."/>
            <person name="Qian W."/>
            <person name="Fan W."/>
        </authorList>
    </citation>
    <scope>NUCLEOTIDE SEQUENCE [LARGE SCALE GENOMIC DNA]</scope>
    <source>
        <strain evidence="6">SZHN2017</strain>
        <tissue evidence="6">Muscle</tissue>
    </source>
</reference>
<keyword evidence="7" id="KW-1185">Reference proteome</keyword>
<keyword evidence="2" id="KW-0106">Calcium</keyword>
<feature type="domain" description="EF-hand" evidence="5">
    <location>
        <begin position="273"/>
        <end position="308"/>
    </location>
</feature>
<dbReference type="PANTHER" id="PTHR23050">
    <property type="entry name" value="CALCIUM BINDING PROTEIN"/>
    <property type="match status" value="1"/>
</dbReference>
<evidence type="ECO:0000259" key="5">
    <source>
        <dbReference type="PROSITE" id="PS50222"/>
    </source>
</evidence>
<keyword evidence="1" id="KW-0677">Repeat</keyword>
<dbReference type="PROSITE" id="PS50222">
    <property type="entry name" value="EF_HAND_2"/>
    <property type="match status" value="3"/>
</dbReference>
<evidence type="ECO:0000256" key="4">
    <source>
        <dbReference type="SAM" id="MobiDB-lite"/>
    </source>
</evidence>
<dbReference type="Gene3D" id="1.10.238.10">
    <property type="entry name" value="EF-hand"/>
    <property type="match status" value="2"/>
</dbReference>
<dbReference type="OrthoDB" id="343296at2759"/>
<dbReference type="InterPro" id="IPR050145">
    <property type="entry name" value="Centrin_CML-like"/>
</dbReference>
<dbReference type="Pfam" id="PF13499">
    <property type="entry name" value="EF-hand_7"/>
    <property type="match status" value="1"/>
</dbReference>
<keyword evidence="3" id="KW-0514">Muscle protein</keyword>
<dbReference type="InterPro" id="IPR002048">
    <property type="entry name" value="EF_hand_dom"/>
</dbReference>
<evidence type="ECO:0000313" key="7">
    <source>
        <dbReference type="Proteomes" id="UP000245119"/>
    </source>
</evidence>